<gene>
    <name evidence="1" type="ORF">IT779_23765</name>
</gene>
<protein>
    <recommendedName>
        <fullName evidence="3">Fumarylacetoacetate (FAA) hydrolase</fullName>
    </recommendedName>
</protein>
<proteinExistence type="predicted"/>
<organism evidence="1 2">
    <name type="scientific">Nocardia bovistercoris</name>
    <dbReference type="NCBI Taxonomy" id="2785916"/>
    <lineage>
        <taxon>Bacteria</taxon>
        <taxon>Bacillati</taxon>
        <taxon>Actinomycetota</taxon>
        <taxon>Actinomycetes</taxon>
        <taxon>Mycobacteriales</taxon>
        <taxon>Nocardiaceae</taxon>
        <taxon>Nocardia</taxon>
    </lineage>
</organism>
<reference evidence="1" key="1">
    <citation type="submission" date="2020-11" db="EMBL/GenBank/DDBJ databases">
        <title>Nocardia NEAU-351.nov., a novel actinomycete isolated from the cow dung.</title>
        <authorList>
            <person name="Zhang X."/>
        </authorList>
    </citation>
    <scope>NUCLEOTIDE SEQUENCE</scope>
    <source>
        <strain evidence="1">NEAU-351</strain>
    </source>
</reference>
<comment type="caution">
    <text evidence="1">The sequence shown here is derived from an EMBL/GenBank/DDBJ whole genome shotgun (WGS) entry which is preliminary data.</text>
</comment>
<dbReference type="EMBL" id="JADMLG010000010">
    <property type="protein sequence ID" value="MBH0779291.1"/>
    <property type="molecule type" value="Genomic_DNA"/>
</dbReference>
<dbReference type="SUPFAM" id="SSF56529">
    <property type="entry name" value="FAH"/>
    <property type="match status" value="1"/>
</dbReference>
<dbReference type="GO" id="GO:0003824">
    <property type="term" value="F:catalytic activity"/>
    <property type="evidence" value="ECO:0007669"/>
    <property type="project" value="InterPro"/>
</dbReference>
<dbReference type="AlphaFoldDB" id="A0A931IDQ3"/>
<evidence type="ECO:0000313" key="1">
    <source>
        <dbReference type="EMBL" id="MBH0779291.1"/>
    </source>
</evidence>
<keyword evidence="2" id="KW-1185">Reference proteome</keyword>
<sequence>MSLLFECEYRGERFVGFERPAPNAPTTLYRVREGQLRAAILGAGPGGVGAVVTAESDPVIVPATAASELRFRPPLLPEHTGNALLSGFMRTHEKKWVDAPPHDETNQHAQWFFKGFGSWLRLPGETLTVPSSAVALIEEPEVVLVYVNDDEGRPHYVGYTFGNDLCDIGLHRLNPIYNSYCKLCDTSISPWLFLGEPPESVTGRVAIDRADGLAWEGTFRCGAEALHFPAKGMADNLLSYPALHRPGLVNYLLLGADEASFHDGFRLTHGDRVTIEFASHDVVLENTVRWADRISVA</sequence>
<accession>A0A931IDQ3</accession>
<dbReference type="Gene3D" id="3.90.850.10">
    <property type="entry name" value="Fumarylacetoacetase-like, C-terminal domain"/>
    <property type="match status" value="1"/>
</dbReference>
<evidence type="ECO:0008006" key="3">
    <source>
        <dbReference type="Google" id="ProtNLM"/>
    </source>
</evidence>
<dbReference type="RefSeq" id="WP_196151604.1">
    <property type="nucleotide sequence ID" value="NZ_JADMLG010000010.1"/>
</dbReference>
<name>A0A931IDQ3_9NOCA</name>
<evidence type="ECO:0000313" key="2">
    <source>
        <dbReference type="Proteomes" id="UP000655751"/>
    </source>
</evidence>
<dbReference type="Proteomes" id="UP000655751">
    <property type="component" value="Unassembled WGS sequence"/>
</dbReference>
<dbReference type="InterPro" id="IPR036663">
    <property type="entry name" value="Fumarylacetoacetase_C_sf"/>
</dbReference>